<sequence length="52" mass="5837">MEVLSAIGFVYASRIPNSRPFAIWRNAATDNQLNILWVASSFLVITSNLIVR</sequence>
<accession>A0A0M3IGG6</accession>
<organism evidence="1 2">
    <name type="scientific">Ascaris lumbricoides</name>
    <name type="common">Giant roundworm</name>
    <dbReference type="NCBI Taxonomy" id="6252"/>
    <lineage>
        <taxon>Eukaryota</taxon>
        <taxon>Metazoa</taxon>
        <taxon>Ecdysozoa</taxon>
        <taxon>Nematoda</taxon>
        <taxon>Chromadorea</taxon>
        <taxon>Rhabditida</taxon>
        <taxon>Spirurina</taxon>
        <taxon>Ascaridomorpha</taxon>
        <taxon>Ascaridoidea</taxon>
        <taxon>Ascarididae</taxon>
        <taxon>Ascaris</taxon>
    </lineage>
</organism>
<dbReference type="Proteomes" id="UP000036681">
    <property type="component" value="Unplaced"/>
</dbReference>
<keyword evidence="1" id="KW-1185">Reference proteome</keyword>
<name>A0A0M3IGG6_ASCLU</name>
<reference evidence="2" key="1">
    <citation type="submission" date="2017-02" db="UniProtKB">
        <authorList>
            <consortium name="WormBaseParasite"/>
        </authorList>
    </citation>
    <scope>IDENTIFICATION</scope>
</reference>
<dbReference type="AlphaFoldDB" id="A0A0M3IGG6"/>
<evidence type="ECO:0000313" key="1">
    <source>
        <dbReference type="Proteomes" id="UP000036681"/>
    </source>
</evidence>
<protein>
    <submittedName>
        <fullName evidence="2">Uncharacterized protein</fullName>
    </submittedName>
</protein>
<evidence type="ECO:0000313" key="2">
    <source>
        <dbReference type="WBParaSite" id="ALUE_0001738801-mRNA-1"/>
    </source>
</evidence>
<dbReference type="WBParaSite" id="ALUE_0001738801-mRNA-1">
    <property type="protein sequence ID" value="ALUE_0001738801-mRNA-1"/>
    <property type="gene ID" value="ALUE_0001738801"/>
</dbReference>
<proteinExistence type="predicted"/>